<dbReference type="AlphaFoldDB" id="A0A1G7TFZ2"/>
<protein>
    <submittedName>
        <fullName evidence="1">Uncharacterized protein</fullName>
    </submittedName>
</protein>
<proteinExistence type="predicted"/>
<gene>
    <name evidence="1" type="ORF">SAMN04487974_102109</name>
</gene>
<sequence>MPQFSHRPTWPDPEHKDTDRVVYRDGLDVGRVTYIPNGKEKGLWQWSTVWSGIDSGTAGSMSEALEKIRAAYETWERVNPEQLAIRLMHHHSGKR</sequence>
<organism evidence="1 2">
    <name type="scientific">Pelagibacterium luteolum</name>
    <dbReference type="NCBI Taxonomy" id="440168"/>
    <lineage>
        <taxon>Bacteria</taxon>
        <taxon>Pseudomonadati</taxon>
        <taxon>Pseudomonadota</taxon>
        <taxon>Alphaproteobacteria</taxon>
        <taxon>Hyphomicrobiales</taxon>
        <taxon>Devosiaceae</taxon>
        <taxon>Pelagibacterium</taxon>
    </lineage>
</organism>
<dbReference type="RefSeq" id="WP_090592554.1">
    <property type="nucleotide sequence ID" value="NZ_FNCS01000002.1"/>
</dbReference>
<dbReference type="Proteomes" id="UP000199495">
    <property type="component" value="Unassembled WGS sequence"/>
</dbReference>
<evidence type="ECO:0000313" key="2">
    <source>
        <dbReference type="Proteomes" id="UP000199495"/>
    </source>
</evidence>
<reference evidence="1 2" key="1">
    <citation type="submission" date="2016-10" db="EMBL/GenBank/DDBJ databases">
        <authorList>
            <person name="de Groot N.N."/>
        </authorList>
    </citation>
    <scope>NUCLEOTIDE SEQUENCE [LARGE SCALE GENOMIC DNA]</scope>
    <source>
        <strain evidence="1 2">CGMCC 1.10267</strain>
    </source>
</reference>
<dbReference type="OrthoDB" id="8368574at2"/>
<dbReference type="EMBL" id="FNCS01000002">
    <property type="protein sequence ID" value="SDG34238.1"/>
    <property type="molecule type" value="Genomic_DNA"/>
</dbReference>
<keyword evidence="2" id="KW-1185">Reference proteome</keyword>
<name>A0A1G7TFZ2_9HYPH</name>
<accession>A0A1G7TFZ2</accession>
<dbReference type="STRING" id="440168.SAMN04487974_102109"/>
<evidence type="ECO:0000313" key="1">
    <source>
        <dbReference type="EMBL" id="SDG34238.1"/>
    </source>
</evidence>